<evidence type="ECO:0000259" key="1">
    <source>
        <dbReference type="PROSITE" id="PS51186"/>
    </source>
</evidence>
<evidence type="ECO:0000313" key="3">
    <source>
        <dbReference type="Proteomes" id="UP000198875"/>
    </source>
</evidence>
<dbReference type="CDD" id="cd04301">
    <property type="entry name" value="NAT_SF"/>
    <property type="match status" value="1"/>
</dbReference>
<dbReference type="SUPFAM" id="SSF55729">
    <property type="entry name" value="Acyl-CoA N-acyltransferases (Nat)"/>
    <property type="match status" value="1"/>
</dbReference>
<dbReference type="InterPro" id="IPR000182">
    <property type="entry name" value="GNAT_dom"/>
</dbReference>
<reference evidence="2 3" key="1">
    <citation type="submission" date="2015-03" db="EMBL/GenBank/DDBJ databases">
        <authorList>
            <person name="Murphy D."/>
        </authorList>
    </citation>
    <scope>NUCLEOTIDE SEQUENCE [LARGE SCALE GENOMIC DNA]</scope>
    <source>
        <strain evidence="2 3">DSM 44277</strain>
    </source>
</reference>
<dbReference type="Proteomes" id="UP000198875">
    <property type="component" value="Unassembled WGS sequence"/>
</dbReference>
<protein>
    <submittedName>
        <fullName evidence="2">N-acetyltransferase GCN5</fullName>
    </submittedName>
</protein>
<sequence length="171" mass="18699">MGESVTTARLLDGRLATMRFLREDDADAVYALHDQLSDHDRYFRFFTLRPVGLREVVGALTGQADGVCAVGAFDSGRLIGVAHYTVGGADPETAEVAVLVAHDDHSRGVGTALLNRLTEIARSHGVRRFVAEVLGENHLMLTVFSELGWRCSPTGECSVRHLEFQLCEQDS</sequence>
<dbReference type="Pfam" id="PF00583">
    <property type="entry name" value="Acetyltransf_1"/>
    <property type="match status" value="1"/>
</dbReference>
<dbReference type="InterPro" id="IPR016181">
    <property type="entry name" value="Acyl_CoA_acyltransferase"/>
</dbReference>
<accession>A0A0U0WC48</accession>
<dbReference type="AlphaFoldDB" id="A0A0U0WC48"/>
<feature type="domain" description="N-acetyltransferase" evidence="1">
    <location>
        <begin position="16"/>
        <end position="168"/>
    </location>
</feature>
<dbReference type="Gene3D" id="3.40.630.30">
    <property type="match status" value="1"/>
</dbReference>
<evidence type="ECO:0000313" key="2">
    <source>
        <dbReference type="EMBL" id="CPR12162.1"/>
    </source>
</evidence>
<dbReference type="PROSITE" id="PS51186">
    <property type="entry name" value="GNAT"/>
    <property type="match status" value="1"/>
</dbReference>
<dbReference type="GO" id="GO:0016747">
    <property type="term" value="F:acyltransferase activity, transferring groups other than amino-acyl groups"/>
    <property type="evidence" value="ECO:0007669"/>
    <property type="project" value="InterPro"/>
</dbReference>
<organism evidence="2 3">
    <name type="scientific">Mycobacterium bohemicum DSM 44277</name>
    <dbReference type="NCBI Taxonomy" id="1236609"/>
    <lineage>
        <taxon>Bacteria</taxon>
        <taxon>Bacillati</taxon>
        <taxon>Actinomycetota</taxon>
        <taxon>Actinomycetes</taxon>
        <taxon>Mycobacteriales</taxon>
        <taxon>Mycobacteriaceae</taxon>
        <taxon>Mycobacterium</taxon>
    </lineage>
</organism>
<gene>
    <name evidence="2" type="ORF">BN971_03456</name>
</gene>
<name>A0A0U0WC48_MYCBE</name>
<dbReference type="EMBL" id="CSTD01000003">
    <property type="protein sequence ID" value="CPR12162.1"/>
    <property type="molecule type" value="Genomic_DNA"/>
</dbReference>
<proteinExistence type="predicted"/>
<keyword evidence="2" id="KW-0808">Transferase</keyword>